<dbReference type="GO" id="GO:0042732">
    <property type="term" value="P:D-xylose metabolic process"/>
    <property type="evidence" value="ECO:0007669"/>
    <property type="project" value="UniProtKB-KW"/>
</dbReference>
<name>A0A1H0PAN9_9BACI</name>
<dbReference type="InterPro" id="IPR000835">
    <property type="entry name" value="HTH_MarR-typ"/>
</dbReference>
<evidence type="ECO:0000313" key="5">
    <source>
        <dbReference type="EMBL" id="SDP02142.1"/>
    </source>
</evidence>
<proteinExistence type="inferred from homology"/>
<dbReference type="GO" id="GO:0003700">
    <property type="term" value="F:DNA-binding transcription factor activity"/>
    <property type="evidence" value="ECO:0007669"/>
    <property type="project" value="InterPro"/>
</dbReference>
<evidence type="ECO:0000259" key="4">
    <source>
        <dbReference type="Pfam" id="PF12802"/>
    </source>
</evidence>
<reference evidence="6" key="1">
    <citation type="submission" date="2016-10" db="EMBL/GenBank/DDBJ databases">
        <authorList>
            <person name="Varghese N."/>
            <person name="Submissions S."/>
        </authorList>
    </citation>
    <scope>NUCLEOTIDE SEQUENCE [LARGE SCALE GENOMIC DNA]</scope>
    <source>
        <strain evidence="6">IBRC-M10078</strain>
    </source>
</reference>
<dbReference type="RefSeq" id="WP_090849300.1">
    <property type="nucleotide sequence ID" value="NZ_FNJU01000001.1"/>
</dbReference>
<dbReference type="InterPro" id="IPR000600">
    <property type="entry name" value="ROK"/>
</dbReference>
<keyword evidence="3" id="KW-0119">Carbohydrate metabolism</keyword>
<dbReference type="InterPro" id="IPR043129">
    <property type="entry name" value="ATPase_NBD"/>
</dbReference>
<gene>
    <name evidence="5" type="ORF">SAMN05216565_101235</name>
</gene>
<accession>A0A1H0PAN9</accession>
<keyword evidence="3" id="KW-0859">Xylose metabolism</keyword>
<keyword evidence="5" id="KW-0418">Kinase</keyword>
<dbReference type="AlphaFoldDB" id="A0A1H0PAN9"/>
<dbReference type="PANTHER" id="PTHR18964:SF149">
    <property type="entry name" value="BIFUNCTIONAL UDP-N-ACETYLGLUCOSAMINE 2-EPIMERASE_N-ACETYLMANNOSAMINE KINASE"/>
    <property type="match status" value="1"/>
</dbReference>
<dbReference type="SUPFAM" id="SSF46785">
    <property type="entry name" value="Winged helix' DNA-binding domain"/>
    <property type="match status" value="1"/>
</dbReference>
<dbReference type="Pfam" id="PF12802">
    <property type="entry name" value="MarR_2"/>
    <property type="match status" value="1"/>
</dbReference>
<dbReference type="Pfam" id="PF00480">
    <property type="entry name" value="ROK"/>
    <property type="match status" value="1"/>
</dbReference>
<keyword evidence="6" id="KW-1185">Reference proteome</keyword>
<dbReference type="STRING" id="930152.SAMN05216565_101235"/>
<dbReference type="Gene3D" id="1.10.10.10">
    <property type="entry name" value="Winged helix-like DNA-binding domain superfamily/Winged helix DNA-binding domain"/>
    <property type="match status" value="1"/>
</dbReference>
<evidence type="ECO:0000313" key="6">
    <source>
        <dbReference type="Proteomes" id="UP000199159"/>
    </source>
</evidence>
<dbReference type="InterPro" id="IPR036388">
    <property type="entry name" value="WH-like_DNA-bd_sf"/>
</dbReference>
<dbReference type="SUPFAM" id="SSF53067">
    <property type="entry name" value="Actin-like ATPase domain"/>
    <property type="match status" value="1"/>
</dbReference>
<protein>
    <submittedName>
        <fullName evidence="5">Sugar kinase of the NBD/HSP70 family, may contain an N-terminal HTH domain</fullName>
    </submittedName>
</protein>
<evidence type="ECO:0000256" key="1">
    <source>
        <dbReference type="ARBA" id="ARBA00002486"/>
    </source>
</evidence>
<keyword evidence="5" id="KW-0808">Transferase</keyword>
<dbReference type="Gene3D" id="3.30.420.40">
    <property type="match status" value="2"/>
</dbReference>
<comment type="similarity">
    <text evidence="2">Belongs to the ROK (NagC/XylR) family.</text>
</comment>
<dbReference type="Proteomes" id="UP000199159">
    <property type="component" value="Unassembled WGS sequence"/>
</dbReference>
<feature type="domain" description="HTH marR-type" evidence="4">
    <location>
        <begin position="16"/>
        <end position="60"/>
    </location>
</feature>
<dbReference type="GO" id="GO:0016301">
    <property type="term" value="F:kinase activity"/>
    <property type="evidence" value="ECO:0007669"/>
    <property type="project" value="UniProtKB-KW"/>
</dbReference>
<dbReference type="OrthoDB" id="9796533at2"/>
<sequence length="390" mass="43217">MQLTWNQQVVKRNNKSLVLQMIKEQTPLSRAEISQRTGLNKSTVSSLVTELLDDELVYETGPGESSGGRRPVMLLFNHIAGYSIGIDIGVNYLLGILTDLQGKIISEKNIPLHELDYKKVMNQVNQMITHLIDMAPTSRYGVVGIGIGVPGIVDEKGEILLAPNLGWKDTLIKEELEETFQLPVIIENEANAGAYGEMRFGAGQLFENITYISASIGIGVGFILKSELYRGKNGFSGESGHMMIDMNGRKCSCGRNGCWEAYASEHALLNEAKQLLKVDLTLEQLIDEGKKANPEVIALFKRVGQYLGIGITNLVNTLNPQQVIIGNRMSMAKEYLQETVNYTILEQSLPFHHKNLSIQFSELTIYSAALGVSAFVVENFFITEELVEQT</sequence>
<dbReference type="EMBL" id="FNJU01000001">
    <property type="protein sequence ID" value="SDP02142.1"/>
    <property type="molecule type" value="Genomic_DNA"/>
</dbReference>
<evidence type="ECO:0000256" key="2">
    <source>
        <dbReference type="ARBA" id="ARBA00006479"/>
    </source>
</evidence>
<dbReference type="InterPro" id="IPR036390">
    <property type="entry name" value="WH_DNA-bd_sf"/>
</dbReference>
<dbReference type="PANTHER" id="PTHR18964">
    <property type="entry name" value="ROK (REPRESSOR, ORF, KINASE) FAMILY"/>
    <property type="match status" value="1"/>
</dbReference>
<organism evidence="5 6">
    <name type="scientific">Litchfieldia salsa</name>
    <dbReference type="NCBI Taxonomy" id="930152"/>
    <lineage>
        <taxon>Bacteria</taxon>
        <taxon>Bacillati</taxon>
        <taxon>Bacillota</taxon>
        <taxon>Bacilli</taxon>
        <taxon>Bacillales</taxon>
        <taxon>Bacillaceae</taxon>
        <taxon>Litchfieldia</taxon>
    </lineage>
</organism>
<comment type="function">
    <text evidence="1">Transcriptional repressor of xylose-utilizing enzymes.</text>
</comment>
<dbReference type="CDD" id="cd24076">
    <property type="entry name" value="ASKHA_ATPase_ROK_BsXylR-like"/>
    <property type="match status" value="1"/>
</dbReference>
<evidence type="ECO:0000256" key="3">
    <source>
        <dbReference type="ARBA" id="ARBA00022629"/>
    </source>
</evidence>